<dbReference type="AlphaFoldDB" id="A0AAV6U190"/>
<feature type="transmembrane region" description="Helical" evidence="1">
    <location>
        <begin position="274"/>
        <end position="296"/>
    </location>
</feature>
<feature type="transmembrane region" description="Helical" evidence="1">
    <location>
        <begin position="308"/>
        <end position="325"/>
    </location>
</feature>
<feature type="transmembrane region" description="Helical" evidence="1">
    <location>
        <begin position="79"/>
        <end position="98"/>
    </location>
</feature>
<keyword evidence="1" id="KW-1133">Transmembrane helix</keyword>
<accession>A0AAV6U190</accession>
<feature type="transmembrane region" description="Helical" evidence="1">
    <location>
        <begin position="197"/>
        <end position="221"/>
    </location>
</feature>
<evidence type="ECO:0000313" key="3">
    <source>
        <dbReference type="Proteomes" id="UP000827092"/>
    </source>
</evidence>
<keyword evidence="1" id="KW-0812">Transmembrane</keyword>
<protein>
    <recommendedName>
        <fullName evidence="4">Gustatory receptor</fullName>
    </recommendedName>
</protein>
<dbReference type="EMBL" id="JAFNEN010000749">
    <property type="protein sequence ID" value="KAG8177794.1"/>
    <property type="molecule type" value="Genomic_DNA"/>
</dbReference>
<keyword evidence="3" id="KW-1185">Reference proteome</keyword>
<evidence type="ECO:0000256" key="1">
    <source>
        <dbReference type="SAM" id="Phobius"/>
    </source>
</evidence>
<gene>
    <name evidence="2" type="ORF">JTE90_017655</name>
</gene>
<feature type="transmembrane region" description="Helical" evidence="1">
    <location>
        <begin position="127"/>
        <end position="152"/>
    </location>
</feature>
<keyword evidence="1" id="KW-0472">Membrane</keyword>
<reference evidence="2 3" key="1">
    <citation type="journal article" date="2022" name="Nat. Ecol. Evol.">
        <title>A masculinizing supergene underlies an exaggerated male reproductive morph in a spider.</title>
        <authorList>
            <person name="Hendrickx F."/>
            <person name="De Corte Z."/>
            <person name="Sonet G."/>
            <person name="Van Belleghem S.M."/>
            <person name="Kostlbacher S."/>
            <person name="Vangestel C."/>
        </authorList>
    </citation>
    <scope>NUCLEOTIDE SEQUENCE [LARGE SCALE GENOMIC DNA]</scope>
    <source>
        <strain evidence="2">W744_W776</strain>
    </source>
</reference>
<proteinExistence type="predicted"/>
<feature type="transmembrane region" description="Helical" evidence="1">
    <location>
        <begin position="44"/>
        <end position="67"/>
    </location>
</feature>
<organism evidence="2 3">
    <name type="scientific">Oedothorax gibbosus</name>
    <dbReference type="NCBI Taxonomy" id="931172"/>
    <lineage>
        <taxon>Eukaryota</taxon>
        <taxon>Metazoa</taxon>
        <taxon>Ecdysozoa</taxon>
        <taxon>Arthropoda</taxon>
        <taxon>Chelicerata</taxon>
        <taxon>Arachnida</taxon>
        <taxon>Araneae</taxon>
        <taxon>Araneomorphae</taxon>
        <taxon>Entelegynae</taxon>
        <taxon>Araneoidea</taxon>
        <taxon>Linyphiidae</taxon>
        <taxon>Erigoninae</taxon>
        <taxon>Oedothorax</taxon>
    </lineage>
</organism>
<sequence length="407" mass="46703">MKFDFKTMYNSTIQRLQELDLLQYILYTWGIPGMQPGDNRSIHAIHTVSVLVMFANHLYTFVLYSHYLGLCSKFQCSKVVISLIMWRLFAVANWYSVFVKRREVRELLASSRNLDKRYKAKIDKNKLIVNVLMVGILAVLFYLLIMILVILWNDPATASSRFDEMTFRARKNTSQDSSSSQSDQVETPFTSHHSFKVAATFLVTSTTLLVKALSVFLTVFYTTWCHSLSQVLAQCGDRLEHHSDRERAVLQFLVDYDAIHDMCLLTESALSMQVFWLSSSHFVMVFIQFSKILGFYTYSNSIFVENTVLAALQCVSFFAVTYFASEVHKQDKVLREIASDLGFRIRLSKGSRDFGDLLEQFLQSKEVVIFSALGIFDFTKGFLLSSTGVLISYNLLILQLDIPNVPY</sequence>
<comment type="caution">
    <text evidence="2">The sequence shown here is derived from an EMBL/GenBank/DDBJ whole genome shotgun (WGS) entry which is preliminary data.</text>
</comment>
<evidence type="ECO:0008006" key="4">
    <source>
        <dbReference type="Google" id="ProtNLM"/>
    </source>
</evidence>
<dbReference type="Proteomes" id="UP000827092">
    <property type="component" value="Unassembled WGS sequence"/>
</dbReference>
<name>A0AAV6U190_9ARAC</name>
<evidence type="ECO:0000313" key="2">
    <source>
        <dbReference type="EMBL" id="KAG8177794.1"/>
    </source>
</evidence>